<feature type="compositionally biased region" description="Low complexity" evidence="1">
    <location>
        <begin position="45"/>
        <end position="60"/>
    </location>
</feature>
<keyword evidence="2" id="KW-0732">Signal</keyword>
<dbReference type="Proteomes" id="UP001595378">
    <property type="component" value="Unassembled WGS sequence"/>
</dbReference>
<evidence type="ECO:0000256" key="1">
    <source>
        <dbReference type="SAM" id="MobiDB-lite"/>
    </source>
</evidence>
<feature type="signal peptide" evidence="2">
    <location>
        <begin position="1"/>
        <end position="30"/>
    </location>
</feature>
<keyword evidence="4" id="KW-1185">Reference proteome</keyword>
<feature type="compositionally biased region" description="Pro residues" evidence="1">
    <location>
        <begin position="125"/>
        <end position="136"/>
    </location>
</feature>
<reference evidence="4" key="1">
    <citation type="journal article" date="2019" name="Int. J. Syst. Evol. Microbiol.">
        <title>The Global Catalogue of Microorganisms (GCM) 10K type strain sequencing project: providing services to taxonomists for standard genome sequencing and annotation.</title>
        <authorList>
            <consortium name="The Broad Institute Genomics Platform"/>
            <consortium name="The Broad Institute Genome Sequencing Center for Infectious Disease"/>
            <person name="Wu L."/>
            <person name="Ma J."/>
        </authorList>
    </citation>
    <scope>NUCLEOTIDE SEQUENCE [LARGE SCALE GENOMIC DNA]</scope>
    <source>
        <strain evidence="4">KCTC 52606</strain>
    </source>
</reference>
<feature type="compositionally biased region" description="Basic and acidic residues" evidence="1">
    <location>
        <begin position="62"/>
        <end position="72"/>
    </location>
</feature>
<feature type="region of interest" description="Disordered" evidence="1">
    <location>
        <begin position="27"/>
        <end position="136"/>
    </location>
</feature>
<name>A0ABV7EHK1_9SPHN</name>
<dbReference type="PROSITE" id="PS51257">
    <property type="entry name" value="PROKAR_LIPOPROTEIN"/>
    <property type="match status" value="1"/>
</dbReference>
<protein>
    <recommendedName>
        <fullName evidence="5">Lipoprotein</fullName>
    </recommendedName>
</protein>
<sequence length="136" mass="13899">MADVKGKRPSGTWMAAAAALVALGLSGCNASGDDQATTPENTAVAPAASATQDANAASAAHGGRDHDADPHAMDAAGGQTNHQMMEEHHRLRMDHMRMEEEHNAQKGAAHPGGSPTSQAPAATPAQPPPMPGMKHE</sequence>
<organism evidence="3 4">
    <name type="scientific">Alteraurantiacibacter lauratis</name>
    <dbReference type="NCBI Taxonomy" id="2054627"/>
    <lineage>
        <taxon>Bacteria</taxon>
        <taxon>Pseudomonadati</taxon>
        <taxon>Pseudomonadota</taxon>
        <taxon>Alphaproteobacteria</taxon>
        <taxon>Sphingomonadales</taxon>
        <taxon>Erythrobacteraceae</taxon>
        <taxon>Alteraurantiacibacter</taxon>
    </lineage>
</organism>
<comment type="caution">
    <text evidence="3">The sequence shown here is derived from an EMBL/GenBank/DDBJ whole genome shotgun (WGS) entry which is preliminary data.</text>
</comment>
<feature type="chain" id="PRO_5047538669" description="Lipoprotein" evidence="2">
    <location>
        <begin position="31"/>
        <end position="136"/>
    </location>
</feature>
<evidence type="ECO:0000256" key="2">
    <source>
        <dbReference type="SAM" id="SignalP"/>
    </source>
</evidence>
<feature type="compositionally biased region" description="Polar residues" evidence="1">
    <location>
        <begin position="28"/>
        <end position="41"/>
    </location>
</feature>
<accession>A0ABV7EHK1</accession>
<evidence type="ECO:0000313" key="4">
    <source>
        <dbReference type="Proteomes" id="UP001595378"/>
    </source>
</evidence>
<proteinExistence type="predicted"/>
<feature type="compositionally biased region" description="Basic and acidic residues" evidence="1">
    <location>
        <begin position="84"/>
        <end position="104"/>
    </location>
</feature>
<evidence type="ECO:0008006" key="5">
    <source>
        <dbReference type="Google" id="ProtNLM"/>
    </source>
</evidence>
<evidence type="ECO:0000313" key="3">
    <source>
        <dbReference type="EMBL" id="MFC3101421.1"/>
    </source>
</evidence>
<feature type="compositionally biased region" description="Low complexity" evidence="1">
    <location>
        <begin position="113"/>
        <end position="124"/>
    </location>
</feature>
<dbReference type="EMBL" id="JBHRSU010000032">
    <property type="protein sequence ID" value="MFC3101421.1"/>
    <property type="molecule type" value="Genomic_DNA"/>
</dbReference>
<gene>
    <name evidence="3" type="ORF">ACFODK_11035</name>
</gene>
<dbReference type="RefSeq" id="WP_336919248.1">
    <property type="nucleotide sequence ID" value="NZ_JBANRN010000009.1"/>
</dbReference>